<sequence length="318" mass="35874">MKQRLCRVVVAATAMFGVAMMAGVAQAQEDDEGIVFEDDVVEEAPVDDAAIEMEDDPAIEMDEPEDDLPEPDLAEDLADIDGPTPAGTEGPAPVQTEEQVSWQDIVTVVRKPFLKQQRTEVTPLLGITMNDNLIQHVQYGAQLSYYLTDVLAVSAEYFRYVPTLREPYDEVAFQARRLPAVNKYQQSAALNFSYVPVYGKFAVLDNYLLHWEAYFTGGVGFTQSEVIPRDPAFQPFNNFLITPNVGFSMRFFLTKFLTVNFGLRDYIFVDSFEPANRSDYATPEDAKENADSVLINNLMFQAGLSLWWPLSFEYTTFR</sequence>
<dbReference type="OrthoDB" id="5495025at2"/>
<dbReference type="RefSeq" id="WP_012828798.1">
    <property type="nucleotide sequence ID" value="NC_013440.1"/>
</dbReference>
<dbReference type="KEGG" id="hoh:Hoch_3699"/>
<feature type="compositionally biased region" description="Acidic residues" evidence="1">
    <location>
        <begin position="55"/>
        <end position="79"/>
    </location>
</feature>
<dbReference type="NCBIfam" id="TIGR04565">
    <property type="entry name" value="OMP_myx_plus"/>
    <property type="match status" value="1"/>
</dbReference>
<dbReference type="eggNOG" id="ENOG502ZE9Y">
    <property type="taxonomic scope" value="Bacteria"/>
</dbReference>
<dbReference type="Gene3D" id="2.40.160.20">
    <property type="match status" value="1"/>
</dbReference>
<keyword evidence="4" id="KW-1185">Reference proteome</keyword>
<reference evidence="3 4" key="1">
    <citation type="journal article" date="2010" name="Stand. Genomic Sci.">
        <title>Complete genome sequence of Haliangium ochraceum type strain (SMP-2).</title>
        <authorList>
            <consortium name="US DOE Joint Genome Institute (JGI-PGF)"/>
            <person name="Ivanova N."/>
            <person name="Daum C."/>
            <person name="Lang E."/>
            <person name="Abt B."/>
            <person name="Kopitz M."/>
            <person name="Saunders E."/>
            <person name="Lapidus A."/>
            <person name="Lucas S."/>
            <person name="Glavina Del Rio T."/>
            <person name="Nolan M."/>
            <person name="Tice H."/>
            <person name="Copeland A."/>
            <person name="Cheng J.F."/>
            <person name="Chen F."/>
            <person name="Bruce D."/>
            <person name="Goodwin L."/>
            <person name="Pitluck S."/>
            <person name="Mavromatis K."/>
            <person name="Pati A."/>
            <person name="Mikhailova N."/>
            <person name="Chen A."/>
            <person name="Palaniappan K."/>
            <person name="Land M."/>
            <person name="Hauser L."/>
            <person name="Chang Y.J."/>
            <person name="Jeffries C.D."/>
            <person name="Detter J.C."/>
            <person name="Brettin T."/>
            <person name="Rohde M."/>
            <person name="Goker M."/>
            <person name="Bristow J."/>
            <person name="Markowitz V."/>
            <person name="Eisen J.A."/>
            <person name="Hugenholtz P."/>
            <person name="Kyrpides N.C."/>
            <person name="Klenk H.P."/>
        </authorList>
    </citation>
    <scope>NUCLEOTIDE SEQUENCE [LARGE SCALE GENOMIC DNA]</scope>
    <source>
        <strain evidence="4">DSM 14365 / CIP 107738 / JCM 11303 / AJ 13395 / SMP-2</strain>
    </source>
</reference>
<dbReference type="STRING" id="502025.Hoch_3699"/>
<organism evidence="3 4">
    <name type="scientific">Haliangium ochraceum (strain DSM 14365 / JCM 11303 / SMP-2)</name>
    <dbReference type="NCBI Taxonomy" id="502025"/>
    <lineage>
        <taxon>Bacteria</taxon>
        <taxon>Pseudomonadati</taxon>
        <taxon>Myxococcota</taxon>
        <taxon>Polyangia</taxon>
        <taxon>Haliangiales</taxon>
        <taxon>Kofleriaceae</taxon>
        <taxon>Haliangium</taxon>
    </lineage>
</organism>
<keyword evidence="2" id="KW-0732">Signal</keyword>
<evidence type="ECO:0000313" key="3">
    <source>
        <dbReference type="EMBL" id="ACY16199.1"/>
    </source>
</evidence>
<dbReference type="EMBL" id="CP001804">
    <property type="protein sequence ID" value="ACY16199.1"/>
    <property type="molecule type" value="Genomic_DNA"/>
</dbReference>
<name>D0LY49_HALO1</name>
<dbReference type="Proteomes" id="UP000001880">
    <property type="component" value="Chromosome"/>
</dbReference>
<proteinExistence type="predicted"/>
<evidence type="ECO:0000256" key="1">
    <source>
        <dbReference type="SAM" id="MobiDB-lite"/>
    </source>
</evidence>
<evidence type="ECO:0000256" key="2">
    <source>
        <dbReference type="SAM" id="SignalP"/>
    </source>
</evidence>
<accession>D0LY49</accession>
<feature type="signal peptide" evidence="2">
    <location>
        <begin position="1"/>
        <end position="27"/>
    </location>
</feature>
<dbReference type="InterPro" id="IPR030820">
    <property type="entry name" value="OMP_myx_plus_Proteobacteria"/>
</dbReference>
<feature type="chain" id="PRO_5003011764" description="Outer membrane beta-barrel domain-containing protein" evidence="2">
    <location>
        <begin position="28"/>
        <end position="318"/>
    </location>
</feature>
<dbReference type="AlphaFoldDB" id="D0LY49"/>
<feature type="region of interest" description="Disordered" evidence="1">
    <location>
        <begin position="55"/>
        <end position="97"/>
    </location>
</feature>
<evidence type="ECO:0008006" key="5">
    <source>
        <dbReference type="Google" id="ProtNLM"/>
    </source>
</evidence>
<feature type="compositionally biased region" description="Low complexity" evidence="1">
    <location>
        <begin position="82"/>
        <end position="93"/>
    </location>
</feature>
<gene>
    <name evidence="3" type="ordered locus">Hoch_3699</name>
</gene>
<dbReference type="HOGENOM" id="CLU_873662_0_0_7"/>
<protein>
    <recommendedName>
        <fullName evidence="5">Outer membrane beta-barrel domain-containing protein</fullName>
    </recommendedName>
</protein>
<evidence type="ECO:0000313" key="4">
    <source>
        <dbReference type="Proteomes" id="UP000001880"/>
    </source>
</evidence>